<dbReference type="PANTHER" id="PTHR46191:SF2">
    <property type="entry name" value="HALOACID DEHALOGENASE-LIKE HYDROLASE DOMAIN-CONTAINING PROTEIN 3"/>
    <property type="match status" value="1"/>
</dbReference>
<dbReference type="PANTHER" id="PTHR46191">
    <property type="match status" value="1"/>
</dbReference>
<dbReference type="Pfam" id="PF00702">
    <property type="entry name" value="Hydrolase"/>
    <property type="match status" value="1"/>
</dbReference>
<dbReference type="Gene3D" id="3.40.50.1000">
    <property type="entry name" value="HAD superfamily/HAD-like"/>
    <property type="match status" value="1"/>
</dbReference>
<reference evidence="1 2" key="1">
    <citation type="submission" date="2021-03" db="EMBL/GenBank/DDBJ databases">
        <title>Actinomadura violae sp. nov., isolated from lichen in Thailand.</title>
        <authorList>
            <person name="Kanchanasin P."/>
            <person name="Saeng-In P."/>
            <person name="Phongsopitanun W."/>
            <person name="Yuki M."/>
            <person name="Kudo T."/>
            <person name="Ohkuma M."/>
            <person name="Tanasupawat S."/>
        </authorList>
    </citation>
    <scope>NUCLEOTIDE SEQUENCE [LARGE SCALE GENOMIC DNA]</scope>
    <source>
        <strain evidence="1 2">LCR2-06</strain>
    </source>
</reference>
<keyword evidence="2" id="KW-1185">Reference proteome</keyword>
<evidence type="ECO:0000313" key="1">
    <source>
        <dbReference type="EMBL" id="MBO2461533.1"/>
    </source>
</evidence>
<dbReference type="RefSeq" id="WP_208244891.1">
    <property type="nucleotide sequence ID" value="NZ_JAGEPF010000018.1"/>
</dbReference>
<accession>A0ABS3RXQ1</accession>
<gene>
    <name evidence="1" type="ORF">J4709_28515</name>
</gene>
<dbReference type="InterPro" id="IPR036412">
    <property type="entry name" value="HAD-like_sf"/>
</dbReference>
<protein>
    <submittedName>
        <fullName evidence="1">HAD family hydrolase</fullName>
    </submittedName>
</protein>
<dbReference type="Proteomes" id="UP000680206">
    <property type="component" value="Unassembled WGS sequence"/>
</dbReference>
<sequence>MSDLDDRGEVSVVSPAAVRGAGVPAWAGEVRCVAVDYGGVLDLPVQPDDGASTPGLGYEGFLAANLGADARRLDARRSDSSPVDPAAAEAVRALVRNGLAVLVASNTLPDRLCDRRLDQAGIRGLLLAVIQSHVIGVRKPDPEFFATIAEVADAAPRHCCYVGNRIETDIVPALAAGMRAVLIAGPADRGALEEQVPTRVPVLGHLRELPALLGRRPRGER</sequence>
<evidence type="ECO:0000313" key="2">
    <source>
        <dbReference type="Proteomes" id="UP000680206"/>
    </source>
</evidence>
<dbReference type="GO" id="GO:0016787">
    <property type="term" value="F:hydrolase activity"/>
    <property type="evidence" value="ECO:0007669"/>
    <property type="project" value="UniProtKB-KW"/>
</dbReference>
<organism evidence="1 2">
    <name type="scientific">Actinomadura violacea</name>
    <dbReference type="NCBI Taxonomy" id="2819934"/>
    <lineage>
        <taxon>Bacteria</taxon>
        <taxon>Bacillati</taxon>
        <taxon>Actinomycetota</taxon>
        <taxon>Actinomycetes</taxon>
        <taxon>Streptosporangiales</taxon>
        <taxon>Thermomonosporaceae</taxon>
        <taxon>Actinomadura</taxon>
    </lineage>
</organism>
<comment type="caution">
    <text evidence="1">The sequence shown here is derived from an EMBL/GenBank/DDBJ whole genome shotgun (WGS) entry which is preliminary data.</text>
</comment>
<dbReference type="InterPro" id="IPR051828">
    <property type="entry name" value="HAD-like_hydrolase_domain"/>
</dbReference>
<dbReference type="SUPFAM" id="SSF56784">
    <property type="entry name" value="HAD-like"/>
    <property type="match status" value="1"/>
</dbReference>
<name>A0ABS3RXQ1_9ACTN</name>
<dbReference type="InterPro" id="IPR023214">
    <property type="entry name" value="HAD_sf"/>
</dbReference>
<keyword evidence="1" id="KW-0378">Hydrolase</keyword>
<dbReference type="EMBL" id="JAGEPF010000018">
    <property type="protein sequence ID" value="MBO2461533.1"/>
    <property type="molecule type" value="Genomic_DNA"/>
</dbReference>
<proteinExistence type="predicted"/>